<comment type="similarity">
    <text evidence="7">Belongs to the shikimate kinase family.</text>
</comment>
<evidence type="ECO:0000256" key="6">
    <source>
        <dbReference type="ARBA" id="ARBA00023141"/>
    </source>
</evidence>
<evidence type="ECO:0000256" key="1">
    <source>
        <dbReference type="ARBA" id="ARBA00022605"/>
    </source>
</evidence>
<comment type="cofactor">
    <cofactor evidence="7">
        <name>Mg(2+)</name>
        <dbReference type="ChEBI" id="CHEBI:18420"/>
    </cofactor>
    <text evidence="7">Binds 1 Mg(2+) ion per subunit.</text>
</comment>
<dbReference type="InterPro" id="IPR027417">
    <property type="entry name" value="P-loop_NTPase"/>
</dbReference>
<comment type="caution">
    <text evidence="8">The sequence shown here is derived from an EMBL/GenBank/DDBJ whole genome shotgun (WGS) entry which is preliminary data.</text>
</comment>
<evidence type="ECO:0000313" key="9">
    <source>
        <dbReference type="Proteomes" id="UP001257659"/>
    </source>
</evidence>
<dbReference type="EC" id="2.7.1.71" evidence="7"/>
<feature type="binding site" evidence="7">
    <location>
        <begin position="10"/>
        <end position="15"/>
    </location>
    <ligand>
        <name>ATP</name>
        <dbReference type="ChEBI" id="CHEBI:30616"/>
    </ligand>
</feature>
<protein>
    <recommendedName>
        <fullName evidence="7">Shikimate kinase</fullName>
        <shortName evidence="7">SK</shortName>
        <ecNumber evidence="7">2.7.1.71</ecNumber>
    </recommendedName>
</protein>
<dbReference type="CDD" id="cd00464">
    <property type="entry name" value="SK"/>
    <property type="match status" value="1"/>
</dbReference>
<sequence>MKIVLCGYMGSGKSSVGKLLASELGLEFIELDQEIEKIEKRYISEIFSEKSEIYFRKKESEVLKNVLKEEKSMVISLGGGTPCYANNLEILQQNEEVTLIYLKVSVEKLTDRLFSEKATRPLIAEISSEEKLEEFIRKHLFERQFYYMQSDLILDTTTMKLTEIVAILKEKLM</sequence>
<dbReference type="Gene3D" id="3.40.50.300">
    <property type="entry name" value="P-loop containing nucleotide triphosphate hydrolases"/>
    <property type="match status" value="1"/>
</dbReference>
<keyword evidence="2 7" id="KW-0808">Transferase</keyword>
<comment type="pathway">
    <text evidence="7">Metabolic intermediate biosynthesis; chorismate biosynthesis; chorismate from D-erythrose 4-phosphate and phosphoenolpyruvate: step 5/7.</text>
</comment>
<feature type="binding site" evidence="7">
    <location>
        <position position="143"/>
    </location>
    <ligand>
        <name>substrate</name>
    </ligand>
</feature>
<feature type="binding site" evidence="7">
    <location>
        <position position="56"/>
    </location>
    <ligand>
        <name>substrate</name>
    </ligand>
</feature>
<evidence type="ECO:0000313" key="8">
    <source>
        <dbReference type="EMBL" id="MDR6300450.1"/>
    </source>
</evidence>
<dbReference type="PANTHER" id="PTHR21087:SF16">
    <property type="entry name" value="SHIKIMATE KINASE 1, CHLOROPLASTIC"/>
    <property type="match status" value="1"/>
</dbReference>
<evidence type="ECO:0000256" key="3">
    <source>
        <dbReference type="ARBA" id="ARBA00022741"/>
    </source>
</evidence>
<keyword evidence="5 7" id="KW-0067">ATP-binding</keyword>
<dbReference type="HAMAP" id="MF_00109">
    <property type="entry name" value="Shikimate_kinase"/>
    <property type="match status" value="1"/>
</dbReference>
<feature type="binding site" evidence="7">
    <location>
        <position position="32"/>
    </location>
    <ligand>
        <name>substrate</name>
    </ligand>
</feature>
<accession>A0ABU1K4B1</accession>
<comment type="caution">
    <text evidence="7">Lacks conserved residue(s) required for the propagation of feature annotation.</text>
</comment>
<feature type="binding site" evidence="7">
    <location>
        <position position="120"/>
    </location>
    <ligand>
        <name>ATP</name>
        <dbReference type="ChEBI" id="CHEBI:30616"/>
    </ligand>
</feature>
<proteinExistence type="inferred from homology"/>
<feature type="binding site" evidence="7">
    <location>
        <position position="14"/>
    </location>
    <ligand>
        <name>Mg(2+)</name>
        <dbReference type="ChEBI" id="CHEBI:18420"/>
    </ligand>
</feature>
<evidence type="ECO:0000256" key="2">
    <source>
        <dbReference type="ARBA" id="ARBA00022679"/>
    </source>
</evidence>
<evidence type="ECO:0000256" key="7">
    <source>
        <dbReference type="HAMAP-Rule" id="MF_00109"/>
    </source>
</evidence>
<keyword evidence="6 7" id="KW-0057">Aromatic amino acid biosynthesis</keyword>
<gene>
    <name evidence="7" type="primary">aroK</name>
    <name evidence="8" type="ORF">GGR31_001081</name>
</gene>
<dbReference type="EMBL" id="JAVDQA010000002">
    <property type="protein sequence ID" value="MDR6300450.1"/>
    <property type="molecule type" value="Genomic_DNA"/>
</dbReference>
<dbReference type="Proteomes" id="UP001257659">
    <property type="component" value="Unassembled WGS sequence"/>
</dbReference>
<dbReference type="InterPro" id="IPR031322">
    <property type="entry name" value="Shikimate/glucono_kinase"/>
</dbReference>
<dbReference type="GO" id="GO:0004765">
    <property type="term" value="F:shikimate kinase activity"/>
    <property type="evidence" value="ECO:0007669"/>
    <property type="project" value="UniProtKB-EC"/>
</dbReference>
<keyword evidence="4 7" id="KW-0418">Kinase</keyword>
<dbReference type="InterPro" id="IPR000623">
    <property type="entry name" value="Shikimate_kinase/TSH1"/>
</dbReference>
<dbReference type="PANTHER" id="PTHR21087">
    <property type="entry name" value="SHIKIMATE KINASE"/>
    <property type="match status" value="1"/>
</dbReference>
<reference evidence="8 9" key="1">
    <citation type="submission" date="2023-07" db="EMBL/GenBank/DDBJ databases">
        <title>Genomic Encyclopedia of Type Strains, Phase IV (KMG-IV): sequencing the most valuable type-strain genomes for metagenomic binning, comparative biology and taxonomic classification.</title>
        <authorList>
            <person name="Goeker M."/>
        </authorList>
    </citation>
    <scope>NUCLEOTIDE SEQUENCE [LARGE SCALE GENOMIC DNA]</scope>
    <source>
        <strain evidence="8 9">DSM 102814</strain>
    </source>
</reference>
<keyword evidence="7" id="KW-0963">Cytoplasm</keyword>
<comment type="subunit">
    <text evidence="7">Monomer.</text>
</comment>
<dbReference type="PRINTS" id="PR01100">
    <property type="entry name" value="SHIKIMTKNASE"/>
</dbReference>
<comment type="function">
    <text evidence="7">Catalyzes the specific phosphorylation of the 3-hydroxyl group of shikimic acid using ATP as a cosubstrate.</text>
</comment>
<keyword evidence="7" id="KW-0460">Magnesium</keyword>
<dbReference type="Pfam" id="PF01202">
    <property type="entry name" value="SKI"/>
    <property type="match status" value="1"/>
</dbReference>
<dbReference type="RefSeq" id="WP_309727359.1">
    <property type="nucleotide sequence ID" value="NZ_JAVDQA010000002.1"/>
</dbReference>
<name>A0ABU1K4B1_9FLAO</name>
<keyword evidence="1 7" id="KW-0028">Amino-acid biosynthesis</keyword>
<keyword evidence="3 7" id="KW-0547">Nucleotide-binding</keyword>
<evidence type="ECO:0000256" key="5">
    <source>
        <dbReference type="ARBA" id="ARBA00022840"/>
    </source>
</evidence>
<feature type="binding site" evidence="7">
    <location>
        <position position="79"/>
    </location>
    <ligand>
        <name>substrate</name>
    </ligand>
</feature>
<comment type="subcellular location">
    <subcellularLocation>
        <location evidence="7">Cytoplasm</location>
    </subcellularLocation>
</comment>
<dbReference type="SUPFAM" id="SSF52540">
    <property type="entry name" value="P-loop containing nucleoside triphosphate hydrolases"/>
    <property type="match status" value="1"/>
</dbReference>
<evidence type="ECO:0000256" key="4">
    <source>
        <dbReference type="ARBA" id="ARBA00022777"/>
    </source>
</evidence>
<comment type="catalytic activity">
    <reaction evidence="7">
        <text>shikimate + ATP = 3-phosphoshikimate + ADP + H(+)</text>
        <dbReference type="Rhea" id="RHEA:13121"/>
        <dbReference type="ChEBI" id="CHEBI:15378"/>
        <dbReference type="ChEBI" id="CHEBI:30616"/>
        <dbReference type="ChEBI" id="CHEBI:36208"/>
        <dbReference type="ChEBI" id="CHEBI:145989"/>
        <dbReference type="ChEBI" id="CHEBI:456216"/>
        <dbReference type="EC" id="2.7.1.71"/>
    </reaction>
</comment>
<keyword evidence="9" id="KW-1185">Reference proteome</keyword>
<keyword evidence="7" id="KW-0479">Metal-binding</keyword>
<organism evidence="8 9">
    <name type="scientific">Mesonia maritima</name>
    <dbReference type="NCBI Taxonomy" id="1793873"/>
    <lineage>
        <taxon>Bacteria</taxon>
        <taxon>Pseudomonadati</taxon>
        <taxon>Bacteroidota</taxon>
        <taxon>Flavobacteriia</taxon>
        <taxon>Flavobacteriales</taxon>
        <taxon>Flavobacteriaceae</taxon>
        <taxon>Mesonia</taxon>
    </lineage>
</organism>